<feature type="repeat" description="PPR" evidence="3">
    <location>
        <begin position="81"/>
        <end position="115"/>
    </location>
</feature>
<dbReference type="Pfam" id="PF13041">
    <property type="entry name" value="PPR_2"/>
    <property type="match status" value="1"/>
</dbReference>
<name>A0A438IEH3_VITVI</name>
<dbReference type="PROSITE" id="PS51375">
    <property type="entry name" value="PPR"/>
    <property type="match status" value="1"/>
</dbReference>
<dbReference type="GO" id="GO:0008270">
    <property type="term" value="F:zinc ion binding"/>
    <property type="evidence" value="ECO:0007669"/>
    <property type="project" value="InterPro"/>
</dbReference>
<keyword evidence="2" id="KW-0677">Repeat</keyword>
<accession>A0A438IEH3</accession>
<dbReference type="InterPro" id="IPR002885">
    <property type="entry name" value="PPR_rpt"/>
</dbReference>
<dbReference type="EMBL" id="QGNW01000116">
    <property type="protein sequence ID" value="RVW95153.1"/>
    <property type="molecule type" value="Genomic_DNA"/>
</dbReference>
<evidence type="ECO:0000259" key="4">
    <source>
        <dbReference type="Pfam" id="PF14432"/>
    </source>
</evidence>
<evidence type="ECO:0000256" key="3">
    <source>
        <dbReference type="PROSITE-ProRule" id="PRU00708"/>
    </source>
</evidence>
<evidence type="ECO:0000313" key="6">
    <source>
        <dbReference type="Proteomes" id="UP000288805"/>
    </source>
</evidence>
<dbReference type="Pfam" id="PF20430">
    <property type="entry name" value="Eplus_motif"/>
    <property type="match status" value="1"/>
</dbReference>
<evidence type="ECO:0000313" key="5">
    <source>
        <dbReference type="EMBL" id="RVW95153.1"/>
    </source>
</evidence>
<dbReference type="Pfam" id="PF20431">
    <property type="entry name" value="E_motif"/>
    <property type="match status" value="1"/>
</dbReference>
<dbReference type="InterPro" id="IPR011990">
    <property type="entry name" value="TPR-like_helical_dom_sf"/>
</dbReference>
<evidence type="ECO:0000256" key="1">
    <source>
        <dbReference type="ARBA" id="ARBA00006643"/>
    </source>
</evidence>
<protein>
    <submittedName>
        <fullName evidence="5">Putative pentatricopeptide repeat-containing protein</fullName>
    </submittedName>
</protein>
<reference evidence="5 6" key="1">
    <citation type="journal article" date="2018" name="PLoS Genet.">
        <title>Population sequencing reveals clonal diversity and ancestral inbreeding in the grapevine cultivar Chardonnay.</title>
        <authorList>
            <person name="Roach M.J."/>
            <person name="Johnson D.L."/>
            <person name="Bohlmann J."/>
            <person name="van Vuuren H.J."/>
            <person name="Jones S.J."/>
            <person name="Pretorius I.S."/>
            <person name="Schmidt S.A."/>
            <person name="Borneman A.R."/>
        </authorList>
    </citation>
    <scope>NUCLEOTIDE SEQUENCE [LARGE SCALE GENOMIC DNA]</scope>
    <source>
        <strain evidence="6">cv. Chardonnay</strain>
        <tissue evidence="5">Leaf</tissue>
    </source>
</reference>
<evidence type="ECO:0000256" key="2">
    <source>
        <dbReference type="ARBA" id="ARBA00022737"/>
    </source>
</evidence>
<dbReference type="InterPro" id="IPR046848">
    <property type="entry name" value="E_motif"/>
</dbReference>
<organism evidence="5 6">
    <name type="scientific">Vitis vinifera</name>
    <name type="common">Grape</name>
    <dbReference type="NCBI Taxonomy" id="29760"/>
    <lineage>
        <taxon>Eukaryota</taxon>
        <taxon>Viridiplantae</taxon>
        <taxon>Streptophyta</taxon>
        <taxon>Embryophyta</taxon>
        <taxon>Tracheophyta</taxon>
        <taxon>Spermatophyta</taxon>
        <taxon>Magnoliopsida</taxon>
        <taxon>eudicotyledons</taxon>
        <taxon>Gunneridae</taxon>
        <taxon>Pentapetalae</taxon>
        <taxon>rosids</taxon>
        <taxon>Vitales</taxon>
        <taxon>Vitaceae</taxon>
        <taxon>Viteae</taxon>
        <taxon>Vitis</taxon>
    </lineage>
</organism>
<dbReference type="GO" id="GO:0003723">
    <property type="term" value="F:RNA binding"/>
    <property type="evidence" value="ECO:0007669"/>
    <property type="project" value="InterPro"/>
</dbReference>
<dbReference type="NCBIfam" id="TIGR00756">
    <property type="entry name" value="PPR"/>
    <property type="match status" value="1"/>
</dbReference>
<dbReference type="InterPro" id="IPR046849">
    <property type="entry name" value="E2_motif"/>
</dbReference>
<dbReference type="Gene3D" id="1.25.40.10">
    <property type="entry name" value="Tetratricopeptide repeat domain"/>
    <property type="match status" value="1"/>
</dbReference>
<dbReference type="GO" id="GO:0009451">
    <property type="term" value="P:RNA modification"/>
    <property type="evidence" value="ECO:0007669"/>
    <property type="project" value="InterPro"/>
</dbReference>
<proteinExistence type="inferred from homology"/>
<sequence length="345" mass="39017">MDLVWFMMQKGQRLDSFTFATVLSACASVATLERGMEVHACGIRACMESDVVVGSALVDMYSKCGRIDYASRFFELMPLRNVYSWNSMISGYARHGHGEKALKLFTRMMLDGQPPDHVTFVGVLSACSHVGFVEEGFEHFKSMSEDSSWACCRANGRNTELGRRAAEMLLELEPQNAVNYVLLANMYASGEKWEDVAKARMAMKEAAVKKEAGCSWVTMKDGVHVFVAGDKLHPEKDSIYDKLRELNRKMRDAGYIPQTKYALFDLELENKEELLSYHSEKIAVAFVLTRQSALPIRIMKNLRVCGDCHSAFGYISKIVGRQIVLRDSNRFHHFEDGKCSCGDYW</sequence>
<dbReference type="InterPro" id="IPR032867">
    <property type="entry name" value="DYW_dom"/>
</dbReference>
<comment type="similarity">
    <text evidence="1">Belongs to the PPR family. PCMP-H subfamily.</text>
</comment>
<dbReference type="FunFam" id="1.25.40.10:FF:001506">
    <property type="entry name" value="Os03g0317100 protein"/>
    <property type="match status" value="1"/>
</dbReference>
<feature type="domain" description="DYW" evidence="4">
    <location>
        <begin position="254"/>
        <end position="345"/>
    </location>
</feature>
<comment type="caution">
    <text evidence="5">The sequence shown here is derived from an EMBL/GenBank/DDBJ whole genome shotgun (WGS) entry which is preliminary data.</text>
</comment>
<gene>
    <name evidence="5" type="primary">PCMP-H35_2</name>
    <name evidence="5" type="ORF">CK203_025652</name>
</gene>
<dbReference type="PANTHER" id="PTHR47926:SF390">
    <property type="entry name" value="TETRATRICOPEPTIDE REPEAT-LIKE SUPERFAMILY PROTEIN"/>
    <property type="match status" value="1"/>
</dbReference>
<dbReference type="InterPro" id="IPR046960">
    <property type="entry name" value="PPR_At4g14850-like_plant"/>
</dbReference>
<dbReference type="Proteomes" id="UP000288805">
    <property type="component" value="Unassembled WGS sequence"/>
</dbReference>
<dbReference type="PANTHER" id="PTHR47926">
    <property type="entry name" value="PENTATRICOPEPTIDE REPEAT-CONTAINING PROTEIN"/>
    <property type="match status" value="1"/>
</dbReference>
<dbReference type="Pfam" id="PF14432">
    <property type="entry name" value="DYW_deaminase"/>
    <property type="match status" value="1"/>
</dbReference>
<dbReference type="AlphaFoldDB" id="A0A438IEH3"/>